<dbReference type="Pfam" id="PF01040">
    <property type="entry name" value="UbiA"/>
    <property type="match status" value="1"/>
</dbReference>
<feature type="transmembrane region" description="Helical" evidence="6">
    <location>
        <begin position="408"/>
        <end position="428"/>
    </location>
</feature>
<evidence type="ECO:0000256" key="1">
    <source>
        <dbReference type="ARBA" id="ARBA00004141"/>
    </source>
</evidence>
<dbReference type="GO" id="GO:0016020">
    <property type="term" value="C:membrane"/>
    <property type="evidence" value="ECO:0007669"/>
    <property type="project" value="UniProtKB-SubCell"/>
</dbReference>
<dbReference type="KEGG" id="uru:DSM104443_03463"/>
<evidence type="ECO:0000313" key="7">
    <source>
        <dbReference type="EMBL" id="QJR12377.1"/>
    </source>
</evidence>
<feature type="transmembrane region" description="Helical" evidence="6">
    <location>
        <begin position="287"/>
        <end position="304"/>
    </location>
</feature>
<sequence>MQSQVRNPLGSAPALASADPVPLCVDLDGTLVKSDMLLESLVAALKRRPLLAFALPFWLARGRAALKHELAMRADAIDVAVLPYDEAVLQRLRDAREQGRTVVLATAADSTIAQRIADHLGLFQTVLASDGVKNLKREAKARELVARYGEKGFDYVGEDRHDVPIWNHAREAIDVKRKTNPVRAVRRGTRAYQWAKNLLVFVPLLTAHRWDAASISACSLAFVAFCLVASAVYLANDLADLQDDRRHPTKRTRAIASGELPIGAALLLLPLLVAGAALIAWRLPPAFGALLVTYIVANLAYSLVLKRVAILDVFVLAGLYTLRLLAGAAAIDVPVSPWLLAFSLFLFLSLALAKRYVEVDSVLARDEEKVGGRGYHAGDGPLVAMLGTASGYLAVLVFALYVTSPQVAALYKAPGVLGFAIPLLLYWISRVWLLAHRGALHEDPLLFALRDRASYIVGALVLVTMLAAT</sequence>
<reference evidence="7 8" key="1">
    <citation type="submission" date="2020-04" db="EMBL/GenBank/DDBJ databases">
        <title>Usitatibacter rugosus gen. nov., sp. nov. and Usitatibacter palustris sp. nov., novel members of Usitatibacteraceae fam. nov. within the order Nitrosomonadales isolated from soil.</title>
        <authorList>
            <person name="Huber K.J."/>
            <person name="Neumann-Schaal M."/>
            <person name="Geppert A."/>
            <person name="Luckner M."/>
            <person name="Wanner G."/>
            <person name="Overmann J."/>
        </authorList>
    </citation>
    <scope>NUCLEOTIDE SEQUENCE [LARGE SCALE GENOMIC DNA]</scope>
    <source>
        <strain evidence="7 8">0125_3</strain>
    </source>
</reference>
<dbReference type="InterPro" id="IPR000537">
    <property type="entry name" value="UbiA_prenyltransferase"/>
</dbReference>
<keyword evidence="8" id="KW-1185">Reference proteome</keyword>
<feature type="transmembrane region" description="Helical" evidence="6">
    <location>
        <begin position="337"/>
        <end position="357"/>
    </location>
</feature>
<evidence type="ECO:0000256" key="5">
    <source>
        <dbReference type="ARBA" id="ARBA00023136"/>
    </source>
</evidence>
<feature type="transmembrane region" description="Helical" evidence="6">
    <location>
        <begin position="382"/>
        <end position="402"/>
    </location>
</feature>
<comment type="subcellular location">
    <subcellularLocation>
        <location evidence="1">Membrane</location>
        <topology evidence="1">Multi-pass membrane protein</topology>
    </subcellularLocation>
</comment>
<keyword evidence="4 6" id="KW-1133">Transmembrane helix</keyword>
<dbReference type="InterPro" id="IPR044878">
    <property type="entry name" value="UbiA_sf"/>
</dbReference>
<dbReference type="InterPro" id="IPR023214">
    <property type="entry name" value="HAD_sf"/>
</dbReference>
<feature type="transmembrane region" description="Helical" evidence="6">
    <location>
        <begin position="260"/>
        <end position="281"/>
    </location>
</feature>
<gene>
    <name evidence="7" type="ORF">DSM104443_03463</name>
</gene>
<evidence type="ECO:0008006" key="9">
    <source>
        <dbReference type="Google" id="ProtNLM"/>
    </source>
</evidence>
<dbReference type="AlphaFoldDB" id="A0A6M4H3I5"/>
<keyword evidence="2" id="KW-1003">Cell membrane</keyword>
<evidence type="ECO:0000256" key="6">
    <source>
        <dbReference type="SAM" id="Phobius"/>
    </source>
</evidence>
<dbReference type="NCBIfam" id="NF006088">
    <property type="entry name" value="PRK08238.1"/>
    <property type="match status" value="1"/>
</dbReference>
<evidence type="ECO:0000256" key="3">
    <source>
        <dbReference type="ARBA" id="ARBA00022692"/>
    </source>
</evidence>
<name>A0A6M4H3I5_9PROT</name>
<evidence type="ECO:0000256" key="4">
    <source>
        <dbReference type="ARBA" id="ARBA00022989"/>
    </source>
</evidence>
<organism evidence="7 8">
    <name type="scientific">Usitatibacter rugosus</name>
    <dbReference type="NCBI Taxonomy" id="2732067"/>
    <lineage>
        <taxon>Bacteria</taxon>
        <taxon>Pseudomonadati</taxon>
        <taxon>Pseudomonadota</taxon>
        <taxon>Betaproteobacteria</taxon>
        <taxon>Nitrosomonadales</taxon>
        <taxon>Usitatibacteraceae</taxon>
        <taxon>Usitatibacter</taxon>
    </lineage>
</organism>
<dbReference type="SUPFAM" id="SSF56784">
    <property type="entry name" value="HAD-like"/>
    <property type="match status" value="1"/>
</dbReference>
<dbReference type="InterPro" id="IPR036412">
    <property type="entry name" value="HAD-like_sf"/>
</dbReference>
<dbReference type="CDD" id="cd13963">
    <property type="entry name" value="PT_UbiA_2"/>
    <property type="match status" value="1"/>
</dbReference>
<dbReference type="Proteomes" id="UP000501534">
    <property type="component" value="Chromosome"/>
</dbReference>
<dbReference type="GO" id="GO:0016765">
    <property type="term" value="F:transferase activity, transferring alkyl or aryl (other than methyl) groups"/>
    <property type="evidence" value="ECO:0007669"/>
    <property type="project" value="InterPro"/>
</dbReference>
<protein>
    <recommendedName>
        <fullName evidence="9">4-hydroxybenzoate polyprenyltransferase</fullName>
    </recommendedName>
</protein>
<proteinExistence type="predicted"/>
<dbReference type="EMBL" id="CP053069">
    <property type="protein sequence ID" value="QJR12377.1"/>
    <property type="molecule type" value="Genomic_DNA"/>
</dbReference>
<evidence type="ECO:0000256" key="2">
    <source>
        <dbReference type="ARBA" id="ARBA00022475"/>
    </source>
</evidence>
<accession>A0A6M4H3I5</accession>
<dbReference type="Gene3D" id="3.40.50.1000">
    <property type="entry name" value="HAD superfamily/HAD-like"/>
    <property type="match status" value="1"/>
</dbReference>
<feature type="transmembrane region" description="Helical" evidence="6">
    <location>
        <begin position="311"/>
        <end position="331"/>
    </location>
</feature>
<evidence type="ECO:0000313" key="8">
    <source>
        <dbReference type="Proteomes" id="UP000501534"/>
    </source>
</evidence>
<dbReference type="Gene3D" id="1.10.357.140">
    <property type="entry name" value="UbiA prenyltransferase"/>
    <property type="match status" value="1"/>
</dbReference>
<feature type="transmembrane region" description="Helical" evidence="6">
    <location>
        <begin position="219"/>
        <end position="239"/>
    </location>
</feature>
<keyword evidence="3 6" id="KW-0812">Transmembrane</keyword>
<keyword evidence="5 6" id="KW-0472">Membrane</keyword>
<dbReference type="Pfam" id="PF12710">
    <property type="entry name" value="HAD"/>
    <property type="match status" value="1"/>
</dbReference>